<proteinExistence type="inferred from homology"/>
<keyword evidence="2" id="KW-0813">Transport</keyword>
<feature type="transmembrane region" description="Helical" evidence="9">
    <location>
        <begin position="331"/>
        <end position="354"/>
    </location>
</feature>
<dbReference type="AlphaFoldDB" id="A0A4R2P9E2"/>
<keyword evidence="6 9" id="KW-1133">Transmembrane helix</keyword>
<dbReference type="RefSeq" id="WP_132744272.1">
    <property type="nucleotide sequence ID" value="NZ_SLXK01000004.1"/>
</dbReference>
<keyword evidence="7 9" id="KW-0472">Membrane</keyword>
<dbReference type="InterPro" id="IPR052180">
    <property type="entry name" value="NhaC_Na-H+_Antiporter"/>
</dbReference>
<comment type="subcellular location">
    <subcellularLocation>
        <location evidence="1">Cell membrane</location>
        <topology evidence="1">Multi-pass membrane protein</topology>
    </subcellularLocation>
</comment>
<dbReference type="GO" id="GO:0015297">
    <property type="term" value="F:antiporter activity"/>
    <property type="evidence" value="ECO:0007669"/>
    <property type="project" value="UniProtKB-KW"/>
</dbReference>
<evidence type="ECO:0000313" key="11">
    <source>
        <dbReference type="EMBL" id="TCP30958.1"/>
    </source>
</evidence>
<feature type="transmembrane region" description="Helical" evidence="9">
    <location>
        <begin position="140"/>
        <end position="166"/>
    </location>
</feature>
<keyword evidence="12" id="KW-1185">Reference proteome</keyword>
<feature type="transmembrane region" description="Helical" evidence="9">
    <location>
        <begin position="263"/>
        <end position="280"/>
    </location>
</feature>
<evidence type="ECO:0000256" key="4">
    <source>
        <dbReference type="ARBA" id="ARBA00022475"/>
    </source>
</evidence>
<feature type="domain" description="Na+/H+ antiporter NhaC-like C-terminal" evidence="10">
    <location>
        <begin position="165"/>
        <end position="464"/>
    </location>
</feature>
<feature type="transmembrane region" description="Helical" evidence="9">
    <location>
        <begin position="40"/>
        <end position="58"/>
    </location>
</feature>
<evidence type="ECO:0000256" key="5">
    <source>
        <dbReference type="ARBA" id="ARBA00022692"/>
    </source>
</evidence>
<feature type="transmembrane region" description="Helical" evidence="9">
    <location>
        <begin position="445"/>
        <end position="465"/>
    </location>
</feature>
<dbReference type="EMBL" id="SLXK01000004">
    <property type="protein sequence ID" value="TCP30958.1"/>
    <property type="molecule type" value="Genomic_DNA"/>
</dbReference>
<evidence type="ECO:0000256" key="1">
    <source>
        <dbReference type="ARBA" id="ARBA00004651"/>
    </source>
</evidence>
<dbReference type="PANTHER" id="PTHR33451:SF3">
    <property type="entry name" value="MALATE-2H(+)_NA(+)-LACTATE ANTIPORTER"/>
    <property type="match status" value="1"/>
</dbReference>
<evidence type="ECO:0000256" key="6">
    <source>
        <dbReference type="ARBA" id="ARBA00022989"/>
    </source>
</evidence>
<dbReference type="NCBIfam" id="TIGR00931">
    <property type="entry name" value="antiport_nhaC"/>
    <property type="match status" value="1"/>
</dbReference>
<keyword evidence="3" id="KW-0050">Antiport</keyword>
<dbReference type="OrthoDB" id="9762978at2"/>
<dbReference type="InterPro" id="IPR004770">
    <property type="entry name" value="Na/H_antiport_NhaC"/>
</dbReference>
<keyword evidence="4" id="KW-1003">Cell membrane</keyword>
<organism evidence="11 12">
    <name type="scientific">Scopulibacillus darangshiensis</name>
    <dbReference type="NCBI Taxonomy" id="442528"/>
    <lineage>
        <taxon>Bacteria</taxon>
        <taxon>Bacillati</taxon>
        <taxon>Bacillota</taxon>
        <taxon>Bacilli</taxon>
        <taxon>Bacillales</taxon>
        <taxon>Sporolactobacillaceae</taxon>
        <taxon>Scopulibacillus</taxon>
    </lineage>
</organism>
<feature type="transmembrane region" description="Helical" evidence="9">
    <location>
        <begin position="360"/>
        <end position="392"/>
    </location>
</feature>
<name>A0A4R2P9E2_9BACL</name>
<dbReference type="Pfam" id="PF03553">
    <property type="entry name" value="Na_H_antiporter"/>
    <property type="match status" value="1"/>
</dbReference>
<evidence type="ECO:0000256" key="3">
    <source>
        <dbReference type="ARBA" id="ARBA00022449"/>
    </source>
</evidence>
<sequence>MESSTTQKKSPTFGAALVLIILCMILFIFGIAIYEIKAEFVLISATLFATVFAYFHGYHWNDIQELMAKKFKTALPGALILLSVGMLVGTWIAAGTIPLLVNYGLELINPKYLYITAFVVTAIISLCTGTSWGSVGTIGVALMGIGATLDVSLPITAGAVIAGGYFGDKLSPLSDSTNMSSLSVSVDLFTHIRHLMYTSIPACIIACIVYFTVGLGLDANSDATIKDVNEVLNALHSIFHFNLLLLIPPVIILYGSIRGKSPVVVMFISSAAAMILALIFQGFSISDVAKAAVEGFNVSMIKTAGFHPKNLPGDIATLLNRGGIYSMLNGLLFVFCAFLFASALEISGVLQVIIRKLLNFLHSVFSLVAASLASGLVIISCTGSAYVTYFLMSSLFKDPYMSKGLHPANLSRSMEDSVTIIEGLLPWTVSGVYMATTVGVSCFDYAPWAIFNWLGIIFSLLYAATYKYMKFGIKKLEDKPTEIEKEMQELPQNEVAK</sequence>
<evidence type="ECO:0000256" key="9">
    <source>
        <dbReference type="SAM" id="Phobius"/>
    </source>
</evidence>
<feature type="transmembrane region" description="Helical" evidence="9">
    <location>
        <begin position="238"/>
        <end position="257"/>
    </location>
</feature>
<dbReference type="GO" id="GO:0005886">
    <property type="term" value="C:plasma membrane"/>
    <property type="evidence" value="ECO:0007669"/>
    <property type="project" value="UniProtKB-SubCell"/>
</dbReference>
<evidence type="ECO:0000313" key="12">
    <source>
        <dbReference type="Proteomes" id="UP000295416"/>
    </source>
</evidence>
<feature type="transmembrane region" description="Helical" evidence="9">
    <location>
        <begin position="413"/>
        <end position="433"/>
    </location>
</feature>
<dbReference type="PANTHER" id="PTHR33451">
    <property type="entry name" value="MALATE-2H(+)/NA(+)-LACTATE ANTIPORTER"/>
    <property type="match status" value="1"/>
</dbReference>
<dbReference type="InterPro" id="IPR018461">
    <property type="entry name" value="Na/H_Antiport_NhaC-like_C"/>
</dbReference>
<evidence type="ECO:0000256" key="7">
    <source>
        <dbReference type="ARBA" id="ARBA00023136"/>
    </source>
</evidence>
<evidence type="ECO:0000259" key="10">
    <source>
        <dbReference type="Pfam" id="PF03553"/>
    </source>
</evidence>
<comment type="similarity">
    <text evidence="8">Belongs to the NhaC Na(+)/H(+) (TC 2.A.35) antiporter family.</text>
</comment>
<accession>A0A4R2P9E2</accession>
<feature type="transmembrane region" description="Helical" evidence="9">
    <location>
        <begin position="79"/>
        <end position="100"/>
    </location>
</feature>
<dbReference type="Proteomes" id="UP000295416">
    <property type="component" value="Unassembled WGS sequence"/>
</dbReference>
<feature type="transmembrane region" description="Helical" evidence="9">
    <location>
        <begin position="12"/>
        <end position="34"/>
    </location>
</feature>
<keyword evidence="5 9" id="KW-0812">Transmembrane</keyword>
<feature type="transmembrane region" description="Helical" evidence="9">
    <location>
        <begin position="112"/>
        <end position="133"/>
    </location>
</feature>
<evidence type="ECO:0000256" key="8">
    <source>
        <dbReference type="ARBA" id="ARBA00038435"/>
    </source>
</evidence>
<feature type="transmembrane region" description="Helical" evidence="9">
    <location>
        <begin position="195"/>
        <end position="217"/>
    </location>
</feature>
<protein>
    <submittedName>
        <fullName evidence="11">Transporter (NhaC family)</fullName>
    </submittedName>
</protein>
<evidence type="ECO:0000256" key="2">
    <source>
        <dbReference type="ARBA" id="ARBA00022448"/>
    </source>
</evidence>
<comment type="caution">
    <text evidence="11">The sequence shown here is derived from an EMBL/GenBank/DDBJ whole genome shotgun (WGS) entry which is preliminary data.</text>
</comment>
<reference evidence="11 12" key="1">
    <citation type="submission" date="2019-03" db="EMBL/GenBank/DDBJ databases">
        <title>Genomic Encyclopedia of Type Strains, Phase IV (KMG-IV): sequencing the most valuable type-strain genomes for metagenomic binning, comparative biology and taxonomic classification.</title>
        <authorList>
            <person name="Goeker M."/>
        </authorList>
    </citation>
    <scope>NUCLEOTIDE SEQUENCE [LARGE SCALE GENOMIC DNA]</scope>
    <source>
        <strain evidence="11 12">DSM 19377</strain>
    </source>
</reference>
<gene>
    <name evidence="11" type="ORF">EV207_104137</name>
</gene>